<evidence type="ECO:0000256" key="6">
    <source>
        <dbReference type="ARBA" id="ARBA00022842"/>
    </source>
</evidence>
<sequence length="206" mass="21972">MTTSPRLVVATGNQHKVEEIRSILTPYFSEAILADIAPLGQFTREEPVEDGVTFEANSLIKARAACRLTGLPALADDSGITVDVLGGAPGVFSARWCGHHGDDRANRELLLAQLADVPDQHRGCAFVACVTLVLPDGREFATEGRVKGHLARQSSGSGGFGYDPIFVPDGFSVTTAQLSPAEKNALSHRGQAVRLMVEHLQELLGD</sequence>
<dbReference type="Gene3D" id="3.90.950.10">
    <property type="match status" value="1"/>
</dbReference>
<keyword evidence="7 10" id="KW-0546">Nucleotide metabolism</keyword>
<feature type="binding site" evidence="10">
    <location>
        <begin position="188"/>
        <end position="189"/>
    </location>
    <ligand>
        <name>substrate</name>
    </ligand>
</feature>
<evidence type="ECO:0000256" key="1">
    <source>
        <dbReference type="ARBA" id="ARBA00008023"/>
    </source>
</evidence>
<dbReference type="InterPro" id="IPR020922">
    <property type="entry name" value="dITP/XTP_pyrophosphatase"/>
</dbReference>
<dbReference type="EC" id="3.6.1.66" evidence="10"/>
<comment type="catalytic activity">
    <reaction evidence="9 10">
        <text>XTP + H2O = XMP + diphosphate + H(+)</text>
        <dbReference type="Rhea" id="RHEA:28610"/>
        <dbReference type="ChEBI" id="CHEBI:15377"/>
        <dbReference type="ChEBI" id="CHEBI:15378"/>
        <dbReference type="ChEBI" id="CHEBI:33019"/>
        <dbReference type="ChEBI" id="CHEBI:57464"/>
        <dbReference type="ChEBI" id="CHEBI:61314"/>
        <dbReference type="EC" id="3.6.1.66"/>
    </reaction>
</comment>
<dbReference type="Pfam" id="PF01725">
    <property type="entry name" value="Ham1p_like"/>
    <property type="match status" value="1"/>
</dbReference>
<dbReference type="EMBL" id="CP138335">
    <property type="protein sequence ID" value="XBW07563.1"/>
    <property type="molecule type" value="Genomic_DNA"/>
</dbReference>
<dbReference type="NCBIfam" id="TIGR00042">
    <property type="entry name" value="RdgB/HAM1 family non-canonical purine NTP pyrophosphatase"/>
    <property type="match status" value="1"/>
</dbReference>
<comment type="cofactor">
    <cofactor evidence="10">
        <name>Mg(2+)</name>
        <dbReference type="ChEBI" id="CHEBI:18420"/>
    </cofactor>
    <text evidence="10">Binds 1 Mg(2+) ion per subunit.</text>
</comment>
<feature type="binding site" evidence="10">
    <location>
        <begin position="160"/>
        <end position="163"/>
    </location>
    <ligand>
        <name>substrate</name>
    </ligand>
</feature>
<proteinExistence type="inferred from homology"/>
<evidence type="ECO:0000256" key="2">
    <source>
        <dbReference type="ARBA" id="ARBA00011738"/>
    </source>
</evidence>
<reference evidence="12" key="1">
    <citation type="submission" date="2023-11" db="EMBL/GenBank/DDBJ databases">
        <title>Scrofimicrobium hongkongense sp. nov., isolated from a patient with peritonitis.</title>
        <authorList>
            <person name="Lao H.Y."/>
            <person name="Wong A.Y.P."/>
            <person name="Ng T.L."/>
            <person name="Wong R.Y.L."/>
            <person name="Yau M.C.Y."/>
            <person name="Lam J.Y.W."/>
            <person name="Siu G.K.H."/>
        </authorList>
    </citation>
    <scope>NUCLEOTIDE SEQUENCE</scope>
    <source>
        <strain evidence="12">R131</strain>
    </source>
</reference>
<protein>
    <recommendedName>
        <fullName evidence="10">dITP/XTP pyrophosphatase</fullName>
        <ecNumber evidence="10">3.6.1.66</ecNumber>
    </recommendedName>
    <alternativeName>
        <fullName evidence="10">Non-canonical purine NTP pyrophosphatase</fullName>
    </alternativeName>
    <alternativeName>
        <fullName evidence="10">Non-standard purine NTP pyrophosphatase</fullName>
    </alternativeName>
    <alternativeName>
        <fullName evidence="10">Nucleoside-triphosphate diphosphatase</fullName>
    </alternativeName>
    <alternativeName>
        <fullName evidence="10">Nucleoside-triphosphate pyrophosphatase</fullName>
        <shortName evidence="10">NTPase</shortName>
    </alternativeName>
</protein>
<keyword evidence="3 10" id="KW-0479">Metal-binding</keyword>
<dbReference type="GO" id="GO:0000166">
    <property type="term" value="F:nucleotide binding"/>
    <property type="evidence" value="ECO:0007669"/>
    <property type="project" value="UniProtKB-KW"/>
</dbReference>
<dbReference type="HAMAP" id="MF_01405">
    <property type="entry name" value="Non_canon_purine_NTPase"/>
    <property type="match status" value="1"/>
</dbReference>
<dbReference type="InterPro" id="IPR002637">
    <property type="entry name" value="RdgB/HAM1"/>
</dbReference>
<dbReference type="GO" id="GO:0046872">
    <property type="term" value="F:metal ion binding"/>
    <property type="evidence" value="ECO:0007669"/>
    <property type="project" value="UniProtKB-KW"/>
</dbReference>
<feature type="active site" description="Proton acceptor" evidence="10">
    <location>
        <position position="77"/>
    </location>
</feature>
<comment type="catalytic activity">
    <reaction evidence="10">
        <text>ITP + H2O = IMP + diphosphate + H(+)</text>
        <dbReference type="Rhea" id="RHEA:29399"/>
        <dbReference type="ChEBI" id="CHEBI:15377"/>
        <dbReference type="ChEBI" id="CHEBI:15378"/>
        <dbReference type="ChEBI" id="CHEBI:33019"/>
        <dbReference type="ChEBI" id="CHEBI:58053"/>
        <dbReference type="ChEBI" id="CHEBI:61402"/>
        <dbReference type="EC" id="3.6.1.66"/>
    </reaction>
</comment>
<name>A0AAU7V5R8_9ACTO</name>
<dbReference type="InterPro" id="IPR029001">
    <property type="entry name" value="ITPase-like_fam"/>
</dbReference>
<accession>A0AAU7V5R8</accession>
<dbReference type="SUPFAM" id="SSF52972">
    <property type="entry name" value="ITPase-like"/>
    <property type="match status" value="1"/>
</dbReference>
<dbReference type="PANTHER" id="PTHR11067">
    <property type="entry name" value="INOSINE TRIPHOSPHATE PYROPHOSPHATASE/HAM1 PROTEIN"/>
    <property type="match status" value="1"/>
</dbReference>
<comment type="caution">
    <text evidence="10">Lacks conserved residue(s) required for the propagation of feature annotation.</text>
</comment>
<dbReference type="RefSeq" id="WP_350257768.1">
    <property type="nucleotide sequence ID" value="NZ_CP138335.1"/>
</dbReference>
<comment type="function">
    <text evidence="10">Pyrophosphatase that catalyzes the hydrolysis of nucleoside triphosphates to their monophosphate derivatives, with a high preference for the non-canonical purine nucleotides XTP (xanthosine triphosphate), dITP (deoxyinosine triphosphate) and ITP. Seems to function as a house-cleaning enzyme that removes non-canonical purine nucleotides from the nucleotide pool, thus preventing their incorporation into DNA/RNA and avoiding chromosomal lesions.</text>
</comment>
<evidence type="ECO:0000256" key="10">
    <source>
        <dbReference type="HAMAP-Rule" id="MF_01405"/>
    </source>
</evidence>
<dbReference type="FunFam" id="3.90.950.10:FF:000001">
    <property type="entry name" value="dITP/XTP pyrophosphatase"/>
    <property type="match status" value="1"/>
</dbReference>
<dbReference type="GO" id="GO:0036220">
    <property type="term" value="F:ITP diphosphatase activity"/>
    <property type="evidence" value="ECO:0007669"/>
    <property type="project" value="UniProtKB-UniRule"/>
</dbReference>
<evidence type="ECO:0000256" key="11">
    <source>
        <dbReference type="RuleBase" id="RU003781"/>
    </source>
</evidence>
<dbReference type="GO" id="GO:0009146">
    <property type="term" value="P:purine nucleoside triphosphate catabolic process"/>
    <property type="evidence" value="ECO:0007669"/>
    <property type="project" value="UniProtKB-UniRule"/>
</dbReference>
<evidence type="ECO:0000256" key="4">
    <source>
        <dbReference type="ARBA" id="ARBA00022741"/>
    </source>
</evidence>
<feature type="binding site" evidence="10">
    <location>
        <position position="78"/>
    </location>
    <ligand>
        <name>substrate</name>
    </ligand>
</feature>
<comment type="catalytic activity">
    <reaction evidence="8 10">
        <text>dITP + H2O = dIMP + diphosphate + H(+)</text>
        <dbReference type="Rhea" id="RHEA:28342"/>
        <dbReference type="ChEBI" id="CHEBI:15377"/>
        <dbReference type="ChEBI" id="CHEBI:15378"/>
        <dbReference type="ChEBI" id="CHEBI:33019"/>
        <dbReference type="ChEBI" id="CHEBI:61194"/>
        <dbReference type="ChEBI" id="CHEBI:61382"/>
        <dbReference type="EC" id="3.6.1.66"/>
    </reaction>
</comment>
<dbReference type="AlphaFoldDB" id="A0AAU7V5R8"/>
<comment type="subunit">
    <text evidence="2 10">Homodimer.</text>
</comment>
<evidence type="ECO:0000256" key="8">
    <source>
        <dbReference type="ARBA" id="ARBA00051875"/>
    </source>
</evidence>
<keyword evidence="4 10" id="KW-0547">Nucleotide-binding</keyword>
<comment type="similarity">
    <text evidence="1 10 11">Belongs to the HAM1 NTPase family.</text>
</comment>
<dbReference type="GO" id="GO:0005829">
    <property type="term" value="C:cytosol"/>
    <property type="evidence" value="ECO:0007669"/>
    <property type="project" value="TreeGrafter"/>
</dbReference>
<evidence type="ECO:0000256" key="5">
    <source>
        <dbReference type="ARBA" id="ARBA00022801"/>
    </source>
</evidence>
<dbReference type="PANTHER" id="PTHR11067:SF9">
    <property type="entry name" value="INOSINE TRIPHOSPHATE PYROPHOSPHATASE"/>
    <property type="match status" value="1"/>
</dbReference>
<evidence type="ECO:0000256" key="3">
    <source>
        <dbReference type="ARBA" id="ARBA00022723"/>
    </source>
</evidence>
<keyword evidence="5 10" id="KW-0378">Hydrolase</keyword>
<evidence type="ECO:0000256" key="9">
    <source>
        <dbReference type="ARBA" id="ARBA00052017"/>
    </source>
</evidence>
<dbReference type="KEGG" id="sapp:SAC06_07925"/>
<organism evidence="12">
    <name type="scientific">Scrofimicrobium appendicitidis</name>
    <dbReference type="NCBI Taxonomy" id="3079930"/>
    <lineage>
        <taxon>Bacteria</taxon>
        <taxon>Bacillati</taxon>
        <taxon>Actinomycetota</taxon>
        <taxon>Actinomycetes</taxon>
        <taxon>Actinomycetales</taxon>
        <taxon>Actinomycetaceae</taxon>
        <taxon>Scrofimicrobium</taxon>
    </lineage>
</organism>
<feature type="binding site" evidence="10">
    <location>
        <position position="183"/>
    </location>
    <ligand>
        <name>substrate</name>
    </ligand>
</feature>
<gene>
    <name evidence="12" type="primary">rdgB</name>
    <name evidence="12" type="ORF">SAC06_07925</name>
</gene>
<evidence type="ECO:0000256" key="7">
    <source>
        <dbReference type="ARBA" id="ARBA00023080"/>
    </source>
</evidence>
<dbReference type="GO" id="GO:0009117">
    <property type="term" value="P:nucleotide metabolic process"/>
    <property type="evidence" value="ECO:0007669"/>
    <property type="project" value="UniProtKB-KW"/>
</dbReference>
<keyword evidence="6 10" id="KW-0460">Magnesium</keyword>
<dbReference type="GO" id="GO:0036222">
    <property type="term" value="F:XTP diphosphatase activity"/>
    <property type="evidence" value="ECO:0007669"/>
    <property type="project" value="UniProtKB-UniRule"/>
</dbReference>
<feature type="binding site" evidence="10">
    <location>
        <begin position="11"/>
        <end position="16"/>
    </location>
    <ligand>
        <name>substrate</name>
    </ligand>
</feature>
<evidence type="ECO:0000313" key="12">
    <source>
        <dbReference type="EMBL" id="XBW07563.1"/>
    </source>
</evidence>
<feature type="binding site" evidence="10">
    <location>
        <position position="77"/>
    </location>
    <ligand>
        <name>Mg(2+)</name>
        <dbReference type="ChEBI" id="CHEBI:18420"/>
    </ligand>
</feature>
<dbReference type="GO" id="GO:0017111">
    <property type="term" value="F:ribonucleoside triphosphate phosphatase activity"/>
    <property type="evidence" value="ECO:0007669"/>
    <property type="project" value="InterPro"/>
</dbReference>
<dbReference type="GO" id="GO:0035870">
    <property type="term" value="F:dITP diphosphatase activity"/>
    <property type="evidence" value="ECO:0007669"/>
    <property type="project" value="UniProtKB-UniRule"/>
</dbReference>
<dbReference type="CDD" id="cd00515">
    <property type="entry name" value="HAM1"/>
    <property type="match status" value="1"/>
</dbReference>